<comment type="subcellular location">
    <subcellularLocation>
        <location evidence="1">Membrane</location>
        <topology evidence="1">Multi-pass membrane protein</topology>
    </subcellularLocation>
</comment>
<dbReference type="InterPro" id="IPR011701">
    <property type="entry name" value="MFS"/>
</dbReference>
<feature type="transmembrane region" description="Helical" evidence="5">
    <location>
        <begin position="86"/>
        <end position="111"/>
    </location>
</feature>
<evidence type="ECO:0000256" key="1">
    <source>
        <dbReference type="ARBA" id="ARBA00004141"/>
    </source>
</evidence>
<protein>
    <submittedName>
        <fullName evidence="7">MFS transporter</fullName>
    </submittedName>
</protein>
<dbReference type="Proteomes" id="UP000677668">
    <property type="component" value="Chromosome 1"/>
</dbReference>
<keyword evidence="2 5" id="KW-0812">Transmembrane</keyword>
<feature type="transmembrane region" description="Helical" evidence="5">
    <location>
        <begin position="298"/>
        <end position="316"/>
    </location>
</feature>
<feature type="transmembrane region" description="Helical" evidence="5">
    <location>
        <begin position="151"/>
        <end position="171"/>
    </location>
</feature>
<dbReference type="RefSeq" id="WP_211422344.1">
    <property type="nucleotide sequence ID" value="NZ_CP072642.1"/>
</dbReference>
<organism evidence="7 8">
    <name type="scientific">Chloracidobacterium sp. N</name>
    <dbReference type="NCBI Taxonomy" id="2821540"/>
    <lineage>
        <taxon>Bacteria</taxon>
        <taxon>Pseudomonadati</taxon>
        <taxon>Acidobacteriota</taxon>
        <taxon>Terriglobia</taxon>
        <taxon>Terriglobales</taxon>
        <taxon>Acidobacteriaceae</taxon>
        <taxon>Chloracidobacterium</taxon>
        <taxon>Chloracidobacterium aggregatum</taxon>
    </lineage>
</organism>
<gene>
    <name evidence="7" type="ORF">J8C05_00715</name>
</gene>
<evidence type="ECO:0000256" key="5">
    <source>
        <dbReference type="SAM" id="Phobius"/>
    </source>
</evidence>
<keyword evidence="3 5" id="KW-1133">Transmembrane helix</keyword>
<name>A0ABX8AZ75_9BACT</name>
<evidence type="ECO:0000259" key="6">
    <source>
        <dbReference type="PROSITE" id="PS50850"/>
    </source>
</evidence>
<dbReference type="Pfam" id="PF07690">
    <property type="entry name" value="MFS_1"/>
    <property type="match status" value="1"/>
</dbReference>
<feature type="transmembrane region" description="Helical" evidence="5">
    <location>
        <begin position="387"/>
        <end position="409"/>
    </location>
</feature>
<evidence type="ECO:0000256" key="4">
    <source>
        <dbReference type="ARBA" id="ARBA00023136"/>
    </source>
</evidence>
<accession>A0ABX8AZ75</accession>
<evidence type="ECO:0000256" key="2">
    <source>
        <dbReference type="ARBA" id="ARBA00022692"/>
    </source>
</evidence>
<proteinExistence type="predicted"/>
<feature type="transmembrane region" description="Helical" evidence="5">
    <location>
        <begin position="123"/>
        <end position="144"/>
    </location>
</feature>
<feature type="transmembrane region" description="Helical" evidence="5">
    <location>
        <begin position="232"/>
        <end position="253"/>
    </location>
</feature>
<dbReference type="Gene3D" id="1.20.1250.20">
    <property type="entry name" value="MFS general substrate transporter like domains"/>
    <property type="match status" value="2"/>
</dbReference>
<dbReference type="InterPro" id="IPR036259">
    <property type="entry name" value="MFS_trans_sf"/>
</dbReference>
<feature type="transmembrane region" description="Helical" evidence="5">
    <location>
        <begin position="177"/>
        <end position="195"/>
    </location>
</feature>
<evidence type="ECO:0000313" key="7">
    <source>
        <dbReference type="EMBL" id="QUV94018.1"/>
    </source>
</evidence>
<evidence type="ECO:0000313" key="8">
    <source>
        <dbReference type="Proteomes" id="UP000677668"/>
    </source>
</evidence>
<feature type="domain" description="Major facilitator superfamily (MFS) profile" evidence="6">
    <location>
        <begin position="16"/>
        <end position="413"/>
    </location>
</feature>
<dbReference type="PANTHER" id="PTHR23508:SF10">
    <property type="entry name" value="CARBOXYLIC ACID TRANSPORTER PROTEIN HOMOLOG"/>
    <property type="match status" value="1"/>
</dbReference>
<keyword evidence="4 5" id="KW-0472">Membrane</keyword>
<dbReference type="PROSITE" id="PS50850">
    <property type="entry name" value="MFS"/>
    <property type="match status" value="1"/>
</dbReference>
<feature type="transmembrane region" description="Helical" evidence="5">
    <location>
        <begin position="322"/>
        <end position="344"/>
    </location>
</feature>
<dbReference type="SUPFAM" id="SSF103473">
    <property type="entry name" value="MFS general substrate transporter"/>
    <property type="match status" value="1"/>
</dbReference>
<dbReference type="EMBL" id="CP072642">
    <property type="protein sequence ID" value="QUV94018.1"/>
    <property type="molecule type" value="Genomic_DNA"/>
</dbReference>
<keyword evidence="8" id="KW-1185">Reference proteome</keyword>
<feature type="transmembrane region" description="Helical" evidence="5">
    <location>
        <begin position="12"/>
        <end position="37"/>
    </location>
</feature>
<dbReference type="InterPro" id="IPR020846">
    <property type="entry name" value="MFS_dom"/>
</dbReference>
<evidence type="ECO:0000256" key="3">
    <source>
        <dbReference type="ARBA" id="ARBA00022989"/>
    </source>
</evidence>
<dbReference type="PANTHER" id="PTHR23508">
    <property type="entry name" value="CARBOXYLIC ACID TRANSPORTER PROTEIN HOMOLOG"/>
    <property type="match status" value="1"/>
</dbReference>
<reference evidence="7 8" key="1">
    <citation type="submission" date="2021-03" db="EMBL/GenBank/DDBJ databases">
        <title>Genomic and phenotypic characterization of Chloracidobacterium isolates provides evidence for multiple species.</title>
        <authorList>
            <person name="Saini M.K."/>
            <person name="Costas A.M.G."/>
            <person name="Tank M."/>
            <person name="Bryant D.A."/>
        </authorList>
    </citation>
    <scope>NUCLEOTIDE SEQUENCE [LARGE SCALE GENOMIC DNA]</scope>
    <source>
        <strain evidence="7 8">N</strain>
    </source>
</reference>
<feature type="transmembrane region" description="Helical" evidence="5">
    <location>
        <begin position="57"/>
        <end position="77"/>
    </location>
</feature>
<sequence>MRQLLPERFRPLLSATVIVSALGYFVDIYDLLLFGIVRVPSLQALGLEGQRLLDDGILLLDVQMIGLLLGGIMWGVLGDRRGRRSVLFGSILLYSVANFANAFIIELAALLPGGVTAFQLYVVLRFLAGVGLAGELGAAVTLVSESLPKDLRGYGTAIVAGVGVSGAVVAATVGKYFSWQVAYMTGGILGFLLLATRATLLESRMFQALETQEVSRGDFFALFTNGDRFRRFFCSILIGVPLWFAIGILITLSPELSRELGIPGITAGESIKYAYAGLVVGDLASGLLSQYFRSRRRVVFAFQTLTLLLTFVYVGSRGASPTYFYGLCFCIGIAAGYWAVFITIAAEQFGTNLRATVATSAPNFVRASVVPLTLALQWLTHHTALGLLYSALAVGIGCTLLAYLALALLEESHGKALDFVEAT</sequence>